<dbReference type="SUPFAM" id="SSF46785">
    <property type="entry name" value="Winged helix' DNA-binding domain"/>
    <property type="match status" value="1"/>
</dbReference>
<dbReference type="GO" id="GO:0005634">
    <property type="term" value="C:nucleus"/>
    <property type="evidence" value="ECO:0007669"/>
    <property type="project" value="UniProtKB-SubCell"/>
</dbReference>
<name>A0ABD3PAC8_9STRA</name>
<protein>
    <recommendedName>
        <fullName evidence="5">HSF-type DNA-binding domain-containing protein</fullName>
    </recommendedName>
</protein>
<evidence type="ECO:0000313" key="7">
    <source>
        <dbReference type="Proteomes" id="UP001530315"/>
    </source>
</evidence>
<comment type="similarity">
    <text evidence="4">Belongs to the HSF family.</text>
</comment>
<dbReference type="AlphaFoldDB" id="A0ABD3PAC8"/>
<comment type="subcellular location">
    <subcellularLocation>
        <location evidence="1">Nucleus</location>
    </subcellularLocation>
</comment>
<proteinExistence type="inferred from homology"/>
<organism evidence="6 7">
    <name type="scientific">Stephanodiscus triporus</name>
    <dbReference type="NCBI Taxonomy" id="2934178"/>
    <lineage>
        <taxon>Eukaryota</taxon>
        <taxon>Sar</taxon>
        <taxon>Stramenopiles</taxon>
        <taxon>Ochrophyta</taxon>
        <taxon>Bacillariophyta</taxon>
        <taxon>Coscinodiscophyceae</taxon>
        <taxon>Thalassiosirophycidae</taxon>
        <taxon>Stephanodiscales</taxon>
        <taxon>Stephanodiscaceae</taxon>
        <taxon>Stephanodiscus</taxon>
    </lineage>
</organism>
<keyword evidence="3" id="KW-0539">Nucleus</keyword>
<dbReference type="Gene3D" id="1.10.10.10">
    <property type="entry name" value="Winged helix-like DNA-binding domain superfamily/Winged helix DNA-binding domain"/>
    <property type="match status" value="1"/>
</dbReference>
<dbReference type="Pfam" id="PF00447">
    <property type="entry name" value="HSF_DNA-bind"/>
    <property type="match status" value="1"/>
</dbReference>
<dbReference type="SMART" id="SM00415">
    <property type="entry name" value="HSF"/>
    <property type="match status" value="1"/>
</dbReference>
<keyword evidence="7" id="KW-1185">Reference proteome</keyword>
<comment type="caution">
    <text evidence="6">The sequence shown here is derived from an EMBL/GenBank/DDBJ whole genome shotgun (WGS) entry which is preliminary data.</text>
</comment>
<keyword evidence="2" id="KW-0238">DNA-binding</keyword>
<evidence type="ECO:0000259" key="5">
    <source>
        <dbReference type="SMART" id="SM00415"/>
    </source>
</evidence>
<dbReference type="InterPro" id="IPR036388">
    <property type="entry name" value="WH-like_DNA-bd_sf"/>
</dbReference>
<gene>
    <name evidence="6" type="ORF">ACHAW5_008137</name>
</gene>
<accession>A0ABD3PAC8</accession>
<sequence>MPEKSGAGKFFPSKLRVMLDQVDRLGLSRGASWVSEGRAFAIHDPDVFMTDIAPHFFEKQSCIRSFHRQLSIWGFLRLEKDVAGRGVWHHKYFIQDKPEMIKLIKRVPVKNPKQTVPTSKRQLPDYTKYRLSSSPQTHSQVDCLQLYLQGILLRTMLAVHLPSSPINPACIE</sequence>
<dbReference type="PANTHER" id="PTHR10015:SF206">
    <property type="entry name" value="HSF-TYPE DNA-BINDING DOMAIN-CONTAINING PROTEIN"/>
    <property type="match status" value="1"/>
</dbReference>
<dbReference type="EMBL" id="JALLAZ020000917">
    <property type="protein sequence ID" value="KAL3784766.1"/>
    <property type="molecule type" value="Genomic_DNA"/>
</dbReference>
<dbReference type="Proteomes" id="UP001530315">
    <property type="component" value="Unassembled WGS sequence"/>
</dbReference>
<evidence type="ECO:0000256" key="3">
    <source>
        <dbReference type="ARBA" id="ARBA00023242"/>
    </source>
</evidence>
<evidence type="ECO:0000256" key="1">
    <source>
        <dbReference type="ARBA" id="ARBA00004123"/>
    </source>
</evidence>
<dbReference type="InterPro" id="IPR036390">
    <property type="entry name" value="WH_DNA-bd_sf"/>
</dbReference>
<evidence type="ECO:0000256" key="4">
    <source>
        <dbReference type="RuleBase" id="RU004020"/>
    </source>
</evidence>
<dbReference type="InterPro" id="IPR000232">
    <property type="entry name" value="HSF_DNA-bd"/>
</dbReference>
<dbReference type="GO" id="GO:0003677">
    <property type="term" value="F:DNA binding"/>
    <property type="evidence" value="ECO:0007669"/>
    <property type="project" value="UniProtKB-KW"/>
</dbReference>
<evidence type="ECO:0000313" key="6">
    <source>
        <dbReference type="EMBL" id="KAL3784766.1"/>
    </source>
</evidence>
<reference evidence="6 7" key="1">
    <citation type="submission" date="2024-10" db="EMBL/GenBank/DDBJ databases">
        <title>Updated reference genomes for cyclostephanoid diatoms.</title>
        <authorList>
            <person name="Roberts W.R."/>
            <person name="Alverson A.J."/>
        </authorList>
    </citation>
    <scope>NUCLEOTIDE SEQUENCE [LARGE SCALE GENOMIC DNA]</scope>
    <source>
        <strain evidence="6 7">AJA276-08</strain>
    </source>
</reference>
<feature type="domain" description="HSF-type DNA-binding" evidence="5">
    <location>
        <begin position="6"/>
        <end position="107"/>
    </location>
</feature>
<dbReference type="PANTHER" id="PTHR10015">
    <property type="entry name" value="HEAT SHOCK TRANSCRIPTION FACTOR"/>
    <property type="match status" value="1"/>
</dbReference>
<evidence type="ECO:0000256" key="2">
    <source>
        <dbReference type="ARBA" id="ARBA00023125"/>
    </source>
</evidence>